<evidence type="ECO:0000259" key="2">
    <source>
        <dbReference type="Pfam" id="PF13966"/>
    </source>
</evidence>
<keyword evidence="3" id="KW-0808">Transferase</keyword>
<dbReference type="PANTHER" id="PTHR36617:SF16">
    <property type="entry name" value="OS04G0516500 PROTEIN"/>
    <property type="match status" value="1"/>
</dbReference>
<dbReference type="GO" id="GO:0003964">
    <property type="term" value="F:RNA-directed DNA polymerase activity"/>
    <property type="evidence" value="ECO:0007669"/>
    <property type="project" value="UniProtKB-KW"/>
</dbReference>
<dbReference type="InterPro" id="IPR026960">
    <property type="entry name" value="RVT-Znf"/>
</dbReference>
<gene>
    <name evidence="3" type="ORF">MtrunA17_Chr3g0139931</name>
</gene>
<protein>
    <submittedName>
        <fullName evidence="3">Putative reverse transcriptase zinc-binding domain-containing protein</fullName>
    </submittedName>
</protein>
<dbReference type="Pfam" id="PF13966">
    <property type="entry name" value="zf-RVT"/>
    <property type="match status" value="1"/>
</dbReference>
<keyword evidence="1" id="KW-0472">Membrane</keyword>
<evidence type="ECO:0000256" key="1">
    <source>
        <dbReference type="SAM" id="Phobius"/>
    </source>
</evidence>
<evidence type="ECO:0000313" key="3">
    <source>
        <dbReference type="EMBL" id="RHN70845.1"/>
    </source>
</evidence>
<keyword evidence="3" id="KW-0695">RNA-directed DNA polymerase</keyword>
<proteinExistence type="predicted"/>
<keyword evidence="1" id="KW-1133">Transmembrane helix</keyword>
<keyword evidence="1" id="KW-0812">Transmembrane</keyword>
<dbReference type="EMBL" id="PSQE01000003">
    <property type="protein sequence ID" value="RHN70845.1"/>
    <property type="molecule type" value="Genomic_DNA"/>
</dbReference>
<sequence length="315" mass="35210">MSLEGGEAVNWFTDRVARKVGNGSNTSFWYEKWIGAQTLALSYPRIFSISSQQEAKVGDLWENRNGEVFWNLTWRRQPFLWEGNLIHNLLVLIEGVTLTEEVDRWIWLPEEGGAFSVRSSYRVLEGILLLDDGLNTLEEEVFAKLWKSPAPSKVVAFSWMVLLDRIPTRSNLAFRRILGTGEDHSCVFCGQGEETTTHLFLHCDLVVLIWRKGDELAVILEDLCFPVCLGTFWCGAGFVSAVFSAGEFGDGPCACLLSRFHQVLVAACAGLLEPLLGGQYGVFVGVLLLCLVCWSSLVFWLGGFVSLHGNPWCFS</sequence>
<dbReference type="PANTHER" id="PTHR36617">
    <property type="entry name" value="PROTEIN, PUTATIVE-RELATED"/>
    <property type="match status" value="1"/>
</dbReference>
<accession>A0A396J341</accession>
<feature type="transmembrane region" description="Helical" evidence="1">
    <location>
        <begin position="280"/>
        <end position="302"/>
    </location>
</feature>
<comment type="caution">
    <text evidence="3">The sequence shown here is derived from an EMBL/GenBank/DDBJ whole genome shotgun (WGS) entry which is preliminary data.</text>
</comment>
<reference evidence="3" key="1">
    <citation type="journal article" date="2018" name="Nat. Plants">
        <title>Whole-genome landscape of Medicago truncatula symbiotic genes.</title>
        <authorList>
            <person name="Pecrix Y."/>
            <person name="Gamas P."/>
            <person name="Carrere S."/>
        </authorList>
    </citation>
    <scope>NUCLEOTIDE SEQUENCE</scope>
    <source>
        <tissue evidence="3">Leaves</tissue>
    </source>
</reference>
<dbReference type="AlphaFoldDB" id="A0A396J341"/>
<dbReference type="Proteomes" id="UP000265566">
    <property type="component" value="Chromosome 3"/>
</dbReference>
<keyword evidence="3" id="KW-0548">Nucleotidyltransferase</keyword>
<organism evidence="3">
    <name type="scientific">Medicago truncatula</name>
    <name type="common">Barrel medic</name>
    <name type="synonym">Medicago tribuloides</name>
    <dbReference type="NCBI Taxonomy" id="3880"/>
    <lineage>
        <taxon>Eukaryota</taxon>
        <taxon>Viridiplantae</taxon>
        <taxon>Streptophyta</taxon>
        <taxon>Embryophyta</taxon>
        <taxon>Tracheophyta</taxon>
        <taxon>Spermatophyta</taxon>
        <taxon>Magnoliopsida</taxon>
        <taxon>eudicotyledons</taxon>
        <taxon>Gunneridae</taxon>
        <taxon>Pentapetalae</taxon>
        <taxon>rosids</taxon>
        <taxon>fabids</taxon>
        <taxon>Fabales</taxon>
        <taxon>Fabaceae</taxon>
        <taxon>Papilionoideae</taxon>
        <taxon>50 kb inversion clade</taxon>
        <taxon>NPAAA clade</taxon>
        <taxon>Hologalegina</taxon>
        <taxon>IRL clade</taxon>
        <taxon>Trifolieae</taxon>
        <taxon>Medicago</taxon>
    </lineage>
</organism>
<feature type="domain" description="Reverse transcriptase zinc-binding" evidence="2">
    <location>
        <begin position="115"/>
        <end position="210"/>
    </location>
</feature>
<name>A0A396J341_MEDTR</name>
<dbReference type="Gramene" id="rna19473">
    <property type="protein sequence ID" value="RHN70845.1"/>
    <property type="gene ID" value="gene19473"/>
</dbReference>